<organism evidence="2 3">
    <name type="scientific">Carpediemonas membranifera</name>
    <dbReference type="NCBI Taxonomy" id="201153"/>
    <lineage>
        <taxon>Eukaryota</taxon>
        <taxon>Metamonada</taxon>
        <taxon>Carpediemonas-like organisms</taxon>
        <taxon>Carpediemonas</taxon>
    </lineage>
</organism>
<name>A0A8J6BF59_9EUKA</name>
<feature type="compositionally biased region" description="Basic and acidic residues" evidence="1">
    <location>
        <begin position="12"/>
        <end position="29"/>
    </location>
</feature>
<feature type="region of interest" description="Disordered" evidence="1">
    <location>
        <begin position="63"/>
        <end position="83"/>
    </location>
</feature>
<dbReference type="Proteomes" id="UP000717585">
    <property type="component" value="Unassembled WGS sequence"/>
</dbReference>
<reference evidence="2" key="1">
    <citation type="submission" date="2021-05" db="EMBL/GenBank/DDBJ databases">
        <title>A free-living protist that lacks canonical eukaryotic 1 DNA replication and segregation systems.</title>
        <authorList>
            <person name="Salas-Leiva D.E."/>
            <person name="Tromer E.C."/>
            <person name="Curtis B.A."/>
            <person name="Jerlstrom-Hultqvist J."/>
            <person name="Kolisko M."/>
            <person name="Yi Z."/>
            <person name="Salas-Leiva J.S."/>
            <person name="Gallot-Lavallee L."/>
            <person name="Kops G.J.P.L."/>
            <person name="Archibald J.M."/>
            <person name="Simpson A.G.B."/>
            <person name="Roger A.J."/>
        </authorList>
    </citation>
    <scope>NUCLEOTIDE SEQUENCE</scope>
    <source>
        <strain evidence="2">BICM</strain>
    </source>
</reference>
<dbReference type="EMBL" id="JAHDYR010000007">
    <property type="protein sequence ID" value="KAG9396177.1"/>
    <property type="molecule type" value="Genomic_DNA"/>
</dbReference>
<proteinExistence type="predicted"/>
<protein>
    <submittedName>
        <fullName evidence="2">Uncharacterized protein</fullName>
    </submittedName>
</protein>
<evidence type="ECO:0000313" key="3">
    <source>
        <dbReference type="Proteomes" id="UP000717585"/>
    </source>
</evidence>
<sequence length="140" mass="15202">MALKRLGKSKKKATENKDLFLDPEDSKTLKERAEKAKPMKLSKAAHQAKGGKALAEILDDEPSDGEEIADFRPHKPSTATTSTATSMLSAMISASEQRREQIRENKLDVKEADEADKFESAAYRAAKKADGAPAQDGADV</sequence>
<comment type="caution">
    <text evidence="2">The sequence shown here is derived from an EMBL/GenBank/DDBJ whole genome shotgun (WGS) entry which is preliminary data.</text>
</comment>
<keyword evidence="3" id="KW-1185">Reference proteome</keyword>
<feature type="region of interest" description="Disordered" evidence="1">
    <location>
        <begin position="1"/>
        <end position="29"/>
    </location>
</feature>
<evidence type="ECO:0000313" key="2">
    <source>
        <dbReference type="EMBL" id="KAG9396177.1"/>
    </source>
</evidence>
<accession>A0A8J6BF59</accession>
<gene>
    <name evidence="2" type="ORF">J8273_2529</name>
</gene>
<feature type="compositionally biased region" description="Basic residues" evidence="1">
    <location>
        <begin position="1"/>
        <end position="11"/>
    </location>
</feature>
<dbReference type="AlphaFoldDB" id="A0A8J6BF59"/>
<evidence type="ECO:0000256" key="1">
    <source>
        <dbReference type="SAM" id="MobiDB-lite"/>
    </source>
</evidence>